<sequence>MPVALTARRYSDTLEVAMPTRDWVKMQTRVNALEMEIVHVTRTNELLNQELDKLNGHLRRLTSQEGEEWRKEYEFLVQQVDLMHRQLQRAHNQMGHGPKLGHGKLQHKQQAEGERGQFDMTRQLREEIKVLTASLKAWQGAFQQADEKYRRKREGERVLKQTLRDRETQLSGLNEKLAGYEELLCLSTDLDPRETQKQLTYGNVYSVSDETFTVIHADRQMPGIFHERPAQRPVAVVNAGQFSVPILTWATLLTAYMLA</sequence>
<dbReference type="AlphaFoldDB" id="A0A9P6LY93"/>
<gene>
    <name evidence="2" type="ORF">BGZ65_006423</name>
</gene>
<evidence type="ECO:0000256" key="1">
    <source>
        <dbReference type="SAM" id="Coils"/>
    </source>
</evidence>
<dbReference type="EMBL" id="JAAAHW010007152">
    <property type="protein sequence ID" value="KAF9950711.1"/>
    <property type="molecule type" value="Genomic_DNA"/>
</dbReference>
<keyword evidence="1" id="KW-0175">Coiled coil</keyword>
<evidence type="ECO:0000313" key="3">
    <source>
        <dbReference type="Proteomes" id="UP000749646"/>
    </source>
</evidence>
<dbReference type="OrthoDB" id="2436444at2759"/>
<evidence type="ECO:0000313" key="2">
    <source>
        <dbReference type="EMBL" id="KAF9950711.1"/>
    </source>
</evidence>
<name>A0A9P6LY93_9FUNG</name>
<comment type="caution">
    <text evidence="2">The sequence shown here is derived from an EMBL/GenBank/DDBJ whole genome shotgun (WGS) entry which is preliminary data.</text>
</comment>
<accession>A0A9P6LY93</accession>
<reference evidence="2" key="1">
    <citation type="journal article" date="2020" name="Fungal Divers.">
        <title>Resolving the Mortierellaceae phylogeny through synthesis of multi-gene phylogenetics and phylogenomics.</title>
        <authorList>
            <person name="Vandepol N."/>
            <person name="Liber J."/>
            <person name="Desiro A."/>
            <person name="Na H."/>
            <person name="Kennedy M."/>
            <person name="Barry K."/>
            <person name="Grigoriev I.V."/>
            <person name="Miller A.N."/>
            <person name="O'Donnell K."/>
            <person name="Stajich J.E."/>
            <person name="Bonito G."/>
        </authorList>
    </citation>
    <scope>NUCLEOTIDE SEQUENCE</scope>
    <source>
        <strain evidence="2">MES-2147</strain>
    </source>
</reference>
<dbReference type="Proteomes" id="UP000749646">
    <property type="component" value="Unassembled WGS sequence"/>
</dbReference>
<keyword evidence="3" id="KW-1185">Reference proteome</keyword>
<feature type="coiled-coil region" evidence="1">
    <location>
        <begin position="30"/>
        <end position="64"/>
    </location>
</feature>
<protein>
    <submittedName>
        <fullName evidence="2">Uncharacterized protein</fullName>
    </submittedName>
</protein>
<organism evidence="2 3">
    <name type="scientific">Modicella reniformis</name>
    <dbReference type="NCBI Taxonomy" id="1440133"/>
    <lineage>
        <taxon>Eukaryota</taxon>
        <taxon>Fungi</taxon>
        <taxon>Fungi incertae sedis</taxon>
        <taxon>Mucoromycota</taxon>
        <taxon>Mortierellomycotina</taxon>
        <taxon>Mortierellomycetes</taxon>
        <taxon>Mortierellales</taxon>
        <taxon>Mortierellaceae</taxon>
        <taxon>Modicella</taxon>
    </lineage>
</organism>
<proteinExistence type="predicted"/>